<dbReference type="GO" id="GO:0005975">
    <property type="term" value="P:carbohydrate metabolic process"/>
    <property type="evidence" value="ECO:0007669"/>
    <property type="project" value="InterPro"/>
</dbReference>
<protein>
    <recommendedName>
        <fullName evidence="2">GH16 domain-containing protein</fullName>
    </recommendedName>
</protein>
<name>A0A0A0B9N4_9CELL</name>
<dbReference type="Proteomes" id="UP000029833">
    <property type="component" value="Unassembled WGS sequence"/>
</dbReference>
<dbReference type="EMBL" id="AXNT01000033">
    <property type="protein sequence ID" value="KGM02867.1"/>
    <property type="molecule type" value="Genomic_DNA"/>
</dbReference>
<keyword evidence="4" id="KW-1185">Reference proteome</keyword>
<dbReference type="GO" id="GO:0004553">
    <property type="term" value="F:hydrolase activity, hydrolyzing O-glycosyl compounds"/>
    <property type="evidence" value="ECO:0007669"/>
    <property type="project" value="InterPro"/>
</dbReference>
<feature type="domain" description="GH16" evidence="2">
    <location>
        <begin position="36"/>
        <end position="286"/>
    </location>
</feature>
<gene>
    <name evidence="3" type="ORF">Q760_10930</name>
</gene>
<evidence type="ECO:0000256" key="1">
    <source>
        <dbReference type="SAM" id="SignalP"/>
    </source>
</evidence>
<reference evidence="3 4" key="1">
    <citation type="submission" date="2013-10" db="EMBL/GenBank/DDBJ databases">
        <authorList>
            <person name="Wang G."/>
            <person name="Zhuang W."/>
        </authorList>
    </citation>
    <scope>NUCLEOTIDE SEQUENCE [LARGE SCALE GENOMIC DNA]</scope>
    <source>
        <strain evidence="3 4">DSM 20118</strain>
    </source>
</reference>
<feature type="signal peptide" evidence="1">
    <location>
        <begin position="1"/>
        <end position="35"/>
    </location>
</feature>
<sequence length="320" mass="34122">MLRMTVRKLTRMLATTTMATAMVVVGAVTATSAPAVTAAAAAVPPNDTLAWDGYEWERLGSGGGHQGVYRTENVRVKDNGDLVITAMRHCTPGSLTGSDDPHPEPCADLSDTKYSIGRLNLFGVVPQGQDFTLKFVATMPQRHSAGARSALWANNVDQGPGVGYCGAQSTSPLGEIDVIEWYSAKPNQTTQSTHAGCITTGDGQHELSTTTTKGTEAFDPAERTTFTATKRGSTVTYRVNGVRVARHVCGTNPKPNNDFTCAEIMSRPWNVIMQTEVFKGPAGDGKFDGPSRRERFPTQRLVVHDVSITTMAAGAASADD</sequence>
<keyword evidence="1" id="KW-0732">Signal</keyword>
<organism evidence="3 4">
    <name type="scientific">Cellulomonas cellasea DSM 20118</name>
    <dbReference type="NCBI Taxonomy" id="1408250"/>
    <lineage>
        <taxon>Bacteria</taxon>
        <taxon>Bacillati</taxon>
        <taxon>Actinomycetota</taxon>
        <taxon>Actinomycetes</taxon>
        <taxon>Micrococcales</taxon>
        <taxon>Cellulomonadaceae</taxon>
        <taxon>Cellulomonas</taxon>
    </lineage>
</organism>
<feature type="chain" id="PRO_5038586794" description="GH16 domain-containing protein" evidence="1">
    <location>
        <begin position="36"/>
        <end position="320"/>
    </location>
</feature>
<dbReference type="InterPro" id="IPR013320">
    <property type="entry name" value="ConA-like_dom_sf"/>
</dbReference>
<dbReference type="InterPro" id="IPR000757">
    <property type="entry name" value="Beta-glucanase-like"/>
</dbReference>
<proteinExistence type="predicted"/>
<accession>A0A0A0B9N4</accession>
<dbReference type="STRING" id="1408250.Q760_10930"/>
<dbReference type="AlphaFoldDB" id="A0A0A0B9N4"/>
<evidence type="ECO:0000313" key="3">
    <source>
        <dbReference type="EMBL" id="KGM02867.1"/>
    </source>
</evidence>
<evidence type="ECO:0000313" key="4">
    <source>
        <dbReference type="Proteomes" id="UP000029833"/>
    </source>
</evidence>
<dbReference type="SUPFAM" id="SSF49899">
    <property type="entry name" value="Concanavalin A-like lectins/glucanases"/>
    <property type="match status" value="1"/>
</dbReference>
<evidence type="ECO:0000259" key="2">
    <source>
        <dbReference type="PROSITE" id="PS51762"/>
    </source>
</evidence>
<dbReference type="PROSITE" id="PS51762">
    <property type="entry name" value="GH16_2"/>
    <property type="match status" value="1"/>
</dbReference>
<dbReference type="Gene3D" id="2.60.120.200">
    <property type="match status" value="1"/>
</dbReference>
<comment type="caution">
    <text evidence="3">The sequence shown here is derived from an EMBL/GenBank/DDBJ whole genome shotgun (WGS) entry which is preliminary data.</text>
</comment>